<feature type="region of interest" description="Disordered" evidence="1">
    <location>
        <begin position="1"/>
        <end position="20"/>
    </location>
</feature>
<accession>A0A8J2XJ98</accession>
<dbReference type="AlphaFoldDB" id="A0A8J2XJ98"/>
<evidence type="ECO:0000313" key="4">
    <source>
        <dbReference type="Proteomes" id="UP000616114"/>
    </source>
</evidence>
<feature type="transmembrane region" description="Helical" evidence="2">
    <location>
        <begin position="174"/>
        <end position="192"/>
    </location>
</feature>
<evidence type="ECO:0000313" key="3">
    <source>
        <dbReference type="EMBL" id="GGA04661.1"/>
    </source>
</evidence>
<keyword evidence="2" id="KW-0812">Transmembrane</keyword>
<sequence>MSPSTDPARSGTGKPRAKGAGAGGEYLVLLPAVFLAGDVLGSIVRAVRHRELDVTLDFTDDAAASALTEGTAVPLRGMAELSIPFGDLAGVTIGMLIAAKIILVLGLIICSWWAGRVLNRVAEGRAFADQPIIDLGRIFWVGGSTLMLHGGLLLLGSNLATRDLGLAEHVNNSVSTLDIFTALAILGAVEVVRRAFVSGKKAHDELEGVI</sequence>
<feature type="transmembrane region" description="Helical" evidence="2">
    <location>
        <begin position="88"/>
        <end position="114"/>
    </location>
</feature>
<reference evidence="3" key="1">
    <citation type="journal article" date="2014" name="Int. J. Syst. Evol. Microbiol.">
        <title>Complete genome sequence of Corynebacterium casei LMG S-19264T (=DSM 44701T), isolated from a smear-ripened cheese.</title>
        <authorList>
            <consortium name="US DOE Joint Genome Institute (JGI-PGF)"/>
            <person name="Walter F."/>
            <person name="Albersmeier A."/>
            <person name="Kalinowski J."/>
            <person name="Ruckert C."/>
        </authorList>
    </citation>
    <scope>NUCLEOTIDE SEQUENCE</scope>
    <source>
        <strain evidence="3">CGMCC 1.12785</strain>
    </source>
</reference>
<feature type="transmembrane region" description="Helical" evidence="2">
    <location>
        <begin position="26"/>
        <end position="47"/>
    </location>
</feature>
<organism evidence="3 4">
    <name type="scientific">Sediminivirga luteola</name>
    <dbReference type="NCBI Taxonomy" id="1774748"/>
    <lineage>
        <taxon>Bacteria</taxon>
        <taxon>Bacillati</taxon>
        <taxon>Actinomycetota</taxon>
        <taxon>Actinomycetes</taxon>
        <taxon>Micrococcales</taxon>
        <taxon>Brevibacteriaceae</taxon>
        <taxon>Sediminivirga</taxon>
    </lineage>
</organism>
<dbReference type="RefSeq" id="WP_188549262.1">
    <property type="nucleotide sequence ID" value="NZ_BMFY01000002.1"/>
</dbReference>
<keyword evidence="4" id="KW-1185">Reference proteome</keyword>
<comment type="caution">
    <text evidence="3">The sequence shown here is derived from an EMBL/GenBank/DDBJ whole genome shotgun (WGS) entry which is preliminary data.</text>
</comment>
<feature type="transmembrane region" description="Helical" evidence="2">
    <location>
        <begin position="135"/>
        <end position="154"/>
    </location>
</feature>
<protein>
    <recommendedName>
        <fullName evidence="5">DUF2975 domain-containing protein</fullName>
    </recommendedName>
</protein>
<evidence type="ECO:0000256" key="2">
    <source>
        <dbReference type="SAM" id="Phobius"/>
    </source>
</evidence>
<name>A0A8J2XJ98_9MICO</name>
<reference evidence="3" key="2">
    <citation type="submission" date="2020-09" db="EMBL/GenBank/DDBJ databases">
        <authorList>
            <person name="Sun Q."/>
            <person name="Zhou Y."/>
        </authorList>
    </citation>
    <scope>NUCLEOTIDE SEQUENCE</scope>
    <source>
        <strain evidence="3">CGMCC 1.12785</strain>
    </source>
</reference>
<dbReference type="Proteomes" id="UP000616114">
    <property type="component" value="Unassembled WGS sequence"/>
</dbReference>
<gene>
    <name evidence="3" type="ORF">GCM10011333_04010</name>
</gene>
<evidence type="ECO:0000256" key="1">
    <source>
        <dbReference type="SAM" id="MobiDB-lite"/>
    </source>
</evidence>
<proteinExistence type="predicted"/>
<keyword evidence="2" id="KW-1133">Transmembrane helix</keyword>
<dbReference type="EMBL" id="BMFY01000002">
    <property type="protein sequence ID" value="GGA04661.1"/>
    <property type="molecule type" value="Genomic_DNA"/>
</dbReference>
<evidence type="ECO:0008006" key="5">
    <source>
        <dbReference type="Google" id="ProtNLM"/>
    </source>
</evidence>
<keyword evidence="2" id="KW-0472">Membrane</keyword>